<keyword evidence="2" id="KW-1133">Transmembrane helix</keyword>
<evidence type="ECO:0000313" key="3">
    <source>
        <dbReference type="EMBL" id="EKY02329.1"/>
    </source>
</evidence>
<keyword evidence="2" id="KW-0812">Transmembrane</keyword>
<dbReference type="PATRIC" id="fig|1127699.3.peg.714"/>
<feature type="region of interest" description="Disordered" evidence="1">
    <location>
        <begin position="37"/>
        <end position="62"/>
    </location>
</feature>
<comment type="caution">
    <text evidence="3">The sequence shown here is derived from an EMBL/GenBank/DDBJ whole genome shotgun (WGS) entry which is preliminary data.</text>
</comment>
<dbReference type="STRING" id="1127699.HMPREF9151_00773"/>
<evidence type="ECO:0000256" key="1">
    <source>
        <dbReference type="SAM" id="MobiDB-lite"/>
    </source>
</evidence>
<keyword evidence="2" id="KW-0472">Membrane</keyword>
<evidence type="ECO:0008006" key="5">
    <source>
        <dbReference type="Google" id="ProtNLM"/>
    </source>
</evidence>
<organism evidence="3 4">
    <name type="scientific">Hoylesella saccharolytica F0055</name>
    <dbReference type="NCBI Taxonomy" id="1127699"/>
    <lineage>
        <taxon>Bacteria</taxon>
        <taxon>Pseudomonadati</taxon>
        <taxon>Bacteroidota</taxon>
        <taxon>Bacteroidia</taxon>
        <taxon>Bacteroidales</taxon>
        <taxon>Prevotellaceae</taxon>
        <taxon>Hoylesella</taxon>
    </lineage>
</organism>
<dbReference type="EMBL" id="AMEP01000055">
    <property type="protein sequence ID" value="EKY02329.1"/>
    <property type="molecule type" value="Genomic_DNA"/>
</dbReference>
<dbReference type="OrthoDB" id="1073075at2"/>
<dbReference type="RefSeq" id="WP_009161983.1">
    <property type="nucleotide sequence ID" value="NZ_KB290980.1"/>
</dbReference>
<accession>L1NFT8</accession>
<feature type="compositionally biased region" description="Polar residues" evidence="1">
    <location>
        <begin position="38"/>
        <end position="47"/>
    </location>
</feature>
<evidence type="ECO:0000313" key="4">
    <source>
        <dbReference type="Proteomes" id="UP000010433"/>
    </source>
</evidence>
<protein>
    <recommendedName>
        <fullName evidence="5">DUF4834 domain-containing protein</fullName>
    </recommendedName>
</protein>
<reference evidence="3 4" key="1">
    <citation type="submission" date="2012-05" db="EMBL/GenBank/DDBJ databases">
        <authorList>
            <person name="Weinstock G."/>
            <person name="Sodergren E."/>
            <person name="Lobos E.A."/>
            <person name="Fulton L."/>
            <person name="Fulton R."/>
            <person name="Courtney L."/>
            <person name="Fronick C."/>
            <person name="O'Laughlin M."/>
            <person name="Godfrey J."/>
            <person name="Wilson R.M."/>
            <person name="Miner T."/>
            <person name="Farmer C."/>
            <person name="Delehaunty K."/>
            <person name="Cordes M."/>
            <person name="Minx P."/>
            <person name="Tomlinson C."/>
            <person name="Chen J."/>
            <person name="Wollam A."/>
            <person name="Pepin K.H."/>
            <person name="Bhonagiri V."/>
            <person name="Zhang X."/>
            <person name="Suruliraj S."/>
            <person name="Warren W."/>
            <person name="Mitreva M."/>
            <person name="Mardis E.R."/>
            <person name="Wilson R.K."/>
        </authorList>
    </citation>
    <scope>NUCLEOTIDE SEQUENCE [LARGE SCALE GENOMIC DNA]</scope>
    <source>
        <strain evidence="3 4">F0055</strain>
    </source>
</reference>
<keyword evidence="4" id="KW-1185">Reference proteome</keyword>
<feature type="transmembrane region" description="Helical" evidence="2">
    <location>
        <begin position="6"/>
        <end position="26"/>
    </location>
</feature>
<dbReference type="AlphaFoldDB" id="L1NFT8"/>
<name>L1NFT8_9BACT</name>
<dbReference type="Pfam" id="PF16118">
    <property type="entry name" value="DUF4834"/>
    <property type="match status" value="1"/>
</dbReference>
<evidence type="ECO:0000256" key="2">
    <source>
        <dbReference type="SAM" id="Phobius"/>
    </source>
</evidence>
<sequence length="88" mass="10233">MALIKFILFFLIILPLIIFLIGLFILKRILSVLHRKQSPNGNRNNATTRRHPTGNGNDTIIDNRTSEQTQRKIFNENEGEYIDYSEES</sequence>
<dbReference type="InterPro" id="IPR032272">
    <property type="entry name" value="DUF4834"/>
</dbReference>
<proteinExistence type="predicted"/>
<dbReference type="Proteomes" id="UP000010433">
    <property type="component" value="Unassembled WGS sequence"/>
</dbReference>
<dbReference type="HOGENOM" id="CLU_2466459_0_0_10"/>
<gene>
    <name evidence="3" type="ORF">HMPREF9151_00773</name>
</gene>